<dbReference type="PANTHER" id="PTHR42987:SF8">
    <property type="entry name" value="PROTEINASE"/>
    <property type="match status" value="1"/>
</dbReference>
<name>A0A1H3HGS9_9RHOB</name>
<keyword evidence="3" id="KW-0378">Hydrolase</keyword>
<keyword evidence="2 6" id="KW-0645">Protease</keyword>
<dbReference type="CDD" id="cd07023">
    <property type="entry name" value="S49_Sppa_N_C"/>
    <property type="match status" value="1"/>
</dbReference>
<gene>
    <name evidence="6" type="ORF">SAMN05444486_101428</name>
</gene>
<feature type="domain" description="Peptidase S49" evidence="5">
    <location>
        <begin position="91"/>
        <end position="232"/>
    </location>
</feature>
<comment type="similarity">
    <text evidence="1">Belongs to the peptidase S49 family.</text>
</comment>
<evidence type="ECO:0000256" key="1">
    <source>
        <dbReference type="ARBA" id="ARBA00008683"/>
    </source>
</evidence>
<dbReference type="EMBL" id="FNPR01000001">
    <property type="protein sequence ID" value="SDY14667.1"/>
    <property type="molecule type" value="Genomic_DNA"/>
</dbReference>
<organism evidence="6 7">
    <name type="scientific">Lentibacter algarum</name>
    <dbReference type="NCBI Taxonomy" id="576131"/>
    <lineage>
        <taxon>Bacteria</taxon>
        <taxon>Pseudomonadati</taxon>
        <taxon>Pseudomonadota</taxon>
        <taxon>Alphaproteobacteria</taxon>
        <taxon>Rhodobacterales</taxon>
        <taxon>Roseobacteraceae</taxon>
        <taxon>Lentibacter</taxon>
    </lineage>
</organism>
<evidence type="ECO:0000256" key="2">
    <source>
        <dbReference type="ARBA" id="ARBA00022670"/>
    </source>
</evidence>
<evidence type="ECO:0000313" key="6">
    <source>
        <dbReference type="EMBL" id="SDY14667.1"/>
    </source>
</evidence>
<sequence length="277" mass="30286">MFTFPRGFTWEIMILKLPFLKKPPRVAVIRLAGSIASGTRGSLSDEALAPLIEKAFRKGKPKAVALILNSPGGSPVQSGLIAARIRRLADEKKLPVHAFVEDVAASGGYWLAAAADDIWADGGSIIGSIGVISAGFGAQELLERQGIERRVYTAGKSKSTLDPFQKEKPEDVRRLKLLLNDMHALFIEHVKTRRAGKLDESADLFTGEFWLAGRALELGLIDGIGHIEPKLKELYGDKVRMIRYGRRKPLLSRFGAQVVGDGLAALEERAIFARYGL</sequence>
<dbReference type="InterPro" id="IPR002142">
    <property type="entry name" value="Peptidase_S49"/>
</dbReference>
<dbReference type="Gene3D" id="6.20.330.10">
    <property type="match status" value="1"/>
</dbReference>
<dbReference type="STRING" id="576131.SAMN05444486_101428"/>
<keyword evidence="4" id="KW-0720">Serine protease</keyword>
<dbReference type="GO" id="GO:0006508">
    <property type="term" value="P:proteolysis"/>
    <property type="evidence" value="ECO:0007669"/>
    <property type="project" value="UniProtKB-KW"/>
</dbReference>
<dbReference type="GO" id="GO:0008236">
    <property type="term" value="F:serine-type peptidase activity"/>
    <property type="evidence" value="ECO:0007669"/>
    <property type="project" value="UniProtKB-KW"/>
</dbReference>
<dbReference type="InterPro" id="IPR029045">
    <property type="entry name" value="ClpP/crotonase-like_dom_sf"/>
</dbReference>
<evidence type="ECO:0000259" key="5">
    <source>
        <dbReference type="Pfam" id="PF01343"/>
    </source>
</evidence>
<protein>
    <submittedName>
        <fullName evidence="6">Serine protease SohB</fullName>
    </submittedName>
</protein>
<dbReference type="Gene3D" id="3.90.226.10">
    <property type="entry name" value="2-enoyl-CoA Hydratase, Chain A, domain 1"/>
    <property type="match status" value="1"/>
</dbReference>
<reference evidence="6 7" key="1">
    <citation type="submission" date="2016-10" db="EMBL/GenBank/DDBJ databases">
        <authorList>
            <person name="de Groot N.N."/>
        </authorList>
    </citation>
    <scope>NUCLEOTIDE SEQUENCE [LARGE SCALE GENOMIC DNA]</scope>
    <source>
        <strain evidence="6 7">DSM 24677</strain>
    </source>
</reference>
<dbReference type="Proteomes" id="UP000199026">
    <property type="component" value="Unassembled WGS sequence"/>
</dbReference>
<dbReference type="SUPFAM" id="SSF52096">
    <property type="entry name" value="ClpP/crotonase"/>
    <property type="match status" value="1"/>
</dbReference>
<dbReference type="InterPro" id="IPR047272">
    <property type="entry name" value="S49_SppA_C"/>
</dbReference>
<dbReference type="PANTHER" id="PTHR42987">
    <property type="entry name" value="PEPTIDASE S49"/>
    <property type="match status" value="1"/>
</dbReference>
<accession>A0A1H3HGS9</accession>
<proteinExistence type="inferred from homology"/>
<evidence type="ECO:0000256" key="4">
    <source>
        <dbReference type="ARBA" id="ARBA00022825"/>
    </source>
</evidence>
<dbReference type="Pfam" id="PF01343">
    <property type="entry name" value="Peptidase_S49"/>
    <property type="match status" value="1"/>
</dbReference>
<dbReference type="AlphaFoldDB" id="A0A1H3HGS9"/>
<evidence type="ECO:0000256" key="3">
    <source>
        <dbReference type="ARBA" id="ARBA00022801"/>
    </source>
</evidence>
<evidence type="ECO:0000313" key="7">
    <source>
        <dbReference type="Proteomes" id="UP000199026"/>
    </source>
</evidence>
<keyword evidence="7" id="KW-1185">Reference proteome</keyword>